<protein>
    <submittedName>
        <fullName evidence="3">Helix-turn-helix transcriptional regulator</fullName>
    </submittedName>
</protein>
<dbReference type="InterPro" id="IPR010982">
    <property type="entry name" value="Lambda_DNA-bd_dom_sf"/>
</dbReference>
<keyword evidence="1" id="KW-0238">DNA-binding</keyword>
<evidence type="ECO:0000313" key="4">
    <source>
        <dbReference type="Proteomes" id="UP000675047"/>
    </source>
</evidence>
<dbReference type="CDD" id="cd00093">
    <property type="entry name" value="HTH_XRE"/>
    <property type="match status" value="1"/>
</dbReference>
<sequence>MNRIIGNRLKFLRRNKGMSQEQVADYLHVSQSAYARMESGESHSWAIHFKEICRLFAVSPEELVKVERVLKEENLNPDLISVKLIEQYEQRIIELKETIENLKDKKR</sequence>
<feature type="domain" description="HTH cro/C1-type" evidence="2">
    <location>
        <begin position="9"/>
        <end position="63"/>
    </location>
</feature>
<comment type="caution">
    <text evidence="3">The sequence shown here is derived from an EMBL/GenBank/DDBJ whole genome shotgun (WGS) entry which is preliminary data.</text>
</comment>
<evidence type="ECO:0000259" key="2">
    <source>
        <dbReference type="PROSITE" id="PS50943"/>
    </source>
</evidence>
<keyword evidence="4" id="KW-1185">Reference proteome</keyword>
<dbReference type="Gene3D" id="1.10.260.40">
    <property type="entry name" value="lambda repressor-like DNA-binding domains"/>
    <property type="match status" value="1"/>
</dbReference>
<dbReference type="PANTHER" id="PTHR46558">
    <property type="entry name" value="TRACRIPTIONAL REGULATORY PROTEIN-RELATED-RELATED"/>
    <property type="match status" value="1"/>
</dbReference>
<dbReference type="RefSeq" id="WP_210666090.1">
    <property type="nucleotide sequence ID" value="NZ_JAGFBV010000011.1"/>
</dbReference>
<dbReference type="SUPFAM" id="SSF47413">
    <property type="entry name" value="lambda repressor-like DNA-binding domains"/>
    <property type="match status" value="1"/>
</dbReference>
<name>A0A941AYR4_9FLAO</name>
<dbReference type="PANTHER" id="PTHR46558:SF11">
    <property type="entry name" value="HTH-TYPE TRANSCRIPTIONAL REGULATOR XRE"/>
    <property type="match status" value="1"/>
</dbReference>
<dbReference type="SMART" id="SM00530">
    <property type="entry name" value="HTH_XRE"/>
    <property type="match status" value="1"/>
</dbReference>
<dbReference type="Proteomes" id="UP000675047">
    <property type="component" value="Unassembled WGS sequence"/>
</dbReference>
<evidence type="ECO:0000313" key="3">
    <source>
        <dbReference type="EMBL" id="MBP4138087.1"/>
    </source>
</evidence>
<dbReference type="Pfam" id="PF01381">
    <property type="entry name" value="HTH_3"/>
    <property type="match status" value="1"/>
</dbReference>
<dbReference type="EMBL" id="JAGFBV010000011">
    <property type="protein sequence ID" value="MBP4138087.1"/>
    <property type="molecule type" value="Genomic_DNA"/>
</dbReference>
<evidence type="ECO:0000256" key="1">
    <source>
        <dbReference type="ARBA" id="ARBA00023125"/>
    </source>
</evidence>
<dbReference type="GO" id="GO:0003677">
    <property type="term" value="F:DNA binding"/>
    <property type="evidence" value="ECO:0007669"/>
    <property type="project" value="UniProtKB-KW"/>
</dbReference>
<proteinExistence type="predicted"/>
<organism evidence="3 4">
    <name type="scientific">Flavobacterium geliluteum</name>
    <dbReference type="NCBI Taxonomy" id="2816120"/>
    <lineage>
        <taxon>Bacteria</taxon>
        <taxon>Pseudomonadati</taxon>
        <taxon>Bacteroidota</taxon>
        <taxon>Flavobacteriia</taxon>
        <taxon>Flavobacteriales</taxon>
        <taxon>Flavobacteriaceae</taxon>
        <taxon>Flavobacterium</taxon>
    </lineage>
</organism>
<dbReference type="InterPro" id="IPR001387">
    <property type="entry name" value="Cro/C1-type_HTH"/>
</dbReference>
<dbReference type="AlphaFoldDB" id="A0A941AYR4"/>
<gene>
    <name evidence="3" type="ORF">J3495_08275</name>
</gene>
<reference evidence="3 4" key="1">
    <citation type="submission" date="2021-03" db="EMBL/GenBank/DDBJ databases">
        <title>Flavobacterium Flabelliformis Sp. Nov. And Flavobacterium Geliluteum Sp. Nov., Two Novel Multidrug Resistant Psychrophilic Species Isolated From Antarctica.</title>
        <authorList>
            <person name="Kralova S."/>
            <person name="Busse H.J."/>
            <person name="Bezdicek M."/>
            <person name="Nykrynova M."/>
            <person name="Kroupova E."/>
            <person name="Krsek D."/>
            <person name="Sedlacek I."/>
        </authorList>
    </citation>
    <scope>NUCLEOTIDE SEQUENCE [LARGE SCALE GENOMIC DNA]</scope>
    <source>
        <strain evidence="3 4">P7388</strain>
    </source>
</reference>
<dbReference type="PROSITE" id="PS50943">
    <property type="entry name" value="HTH_CROC1"/>
    <property type="match status" value="1"/>
</dbReference>
<accession>A0A941AYR4</accession>